<accession>X1EBM1</accession>
<name>X1EBM1_9ZZZZ</name>
<gene>
    <name evidence="1" type="ORF">S01H4_55239</name>
</gene>
<dbReference type="SUPFAM" id="SSF51395">
    <property type="entry name" value="FMN-linked oxidoreductases"/>
    <property type="match status" value="1"/>
</dbReference>
<protein>
    <recommendedName>
        <fullName evidence="2">NADH:flavin oxidoreductase/NADH oxidase N-terminal domain-containing protein</fullName>
    </recommendedName>
</protein>
<dbReference type="AlphaFoldDB" id="X1EBM1"/>
<feature type="non-terminal residue" evidence="1">
    <location>
        <position position="66"/>
    </location>
</feature>
<organism evidence="1">
    <name type="scientific">marine sediment metagenome</name>
    <dbReference type="NCBI Taxonomy" id="412755"/>
    <lineage>
        <taxon>unclassified sequences</taxon>
        <taxon>metagenomes</taxon>
        <taxon>ecological metagenomes</taxon>
    </lineage>
</organism>
<reference evidence="1" key="1">
    <citation type="journal article" date="2014" name="Front. Microbiol.">
        <title>High frequency of phylogenetically diverse reductive dehalogenase-homologous genes in deep subseafloor sedimentary metagenomes.</title>
        <authorList>
            <person name="Kawai M."/>
            <person name="Futagami T."/>
            <person name="Toyoda A."/>
            <person name="Takaki Y."/>
            <person name="Nishi S."/>
            <person name="Hori S."/>
            <person name="Arai W."/>
            <person name="Tsubouchi T."/>
            <person name="Morono Y."/>
            <person name="Uchiyama I."/>
            <person name="Ito T."/>
            <person name="Fujiyama A."/>
            <person name="Inagaki F."/>
            <person name="Takami H."/>
        </authorList>
    </citation>
    <scope>NUCLEOTIDE SEQUENCE</scope>
    <source>
        <strain evidence="1">Expedition CK06-06</strain>
    </source>
</reference>
<evidence type="ECO:0000313" key="1">
    <source>
        <dbReference type="EMBL" id="GAH17775.1"/>
    </source>
</evidence>
<proteinExistence type="predicted"/>
<dbReference type="EMBL" id="BART01031858">
    <property type="protein sequence ID" value="GAH17775.1"/>
    <property type="molecule type" value="Genomic_DNA"/>
</dbReference>
<dbReference type="Gene3D" id="3.20.20.70">
    <property type="entry name" value="Aldolase class I"/>
    <property type="match status" value="1"/>
</dbReference>
<comment type="caution">
    <text evidence="1">The sequence shown here is derived from an EMBL/GenBank/DDBJ whole genome shotgun (WGS) entry which is preliminary data.</text>
</comment>
<dbReference type="InterPro" id="IPR013785">
    <property type="entry name" value="Aldolase_TIM"/>
</dbReference>
<sequence length="66" mass="7170">MPRITDPIKIRNMEIKNRLGFPPMMSGSISNGVPGKNFYNVYEPIAKGGAGFITVEASSTDPMNNP</sequence>
<evidence type="ECO:0008006" key="2">
    <source>
        <dbReference type="Google" id="ProtNLM"/>
    </source>
</evidence>